<dbReference type="GO" id="GO:0046872">
    <property type="term" value="F:metal ion binding"/>
    <property type="evidence" value="ECO:0007669"/>
    <property type="project" value="UniProtKB-KW"/>
</dbReference>
<dbReference type="PATRIC" id="fig|796943.3.peg.1662"/>
<comment type="caution">
    <text evidence="2">The sequence shown here is derived from an EMBL/GenBank/DDBJ whole genome shotgun (WGS) entry which is preliminary data.</text>
</comment>
<keyword evidence="1" id="KW-0479">Metal-binding</keyword>
<sequence>MLGAIVGDIVGSVYEWHNIKTKDFPLFRDDCFFTDDTVMTCAVAEAVMNGGEKDAFIDAMKKYGRMYPDVGYGGRFGMWINSDNREPYNSFGNGSAMRVSPCAWMMDCGFCARTGMWPSNGRDRARLSAEVTHNHPEGIKGAMATTDAIFMCRYYFGGYYGDYEQPINDDPAECKKRIKEHIESEYGYDLSKTLDEIRPTYRFNETCQDTVPQAIIAFLESTDFEDAIRNAISLGGDSDTLATITGSIAEAAYGIPDWIKNKAYSYLDEPLKDVLRRWKKFIPRG</sequence>
<feature type="binding site" evidence="1">
    <location>
        <position position="34"/>
    </location>
    <ligand>
        <name>Mg(2+)</name>
        <dbReference type="ChEBI" id="CHEBI:18420"/>
        <label>1</label>
    </ligand>
</feature>
<dbReference type="PANTHER" id="PTHR16222">
    <property type="entry name" value="ADP-RIBOSYLGLYCOHYDROLASE"/>
    <property type="match status" value="1"/>
</dbReference>
<comment type="cofactor">
    <cofactor evidence="1">
        <name>Mg(2+)</name>
        <dbReference type="ChEBI" id="CHEBI:18420"/>
    </cofactor>
    <text evidence="1">Binds 2 magnesium ions per subunit.</text>
</comment>
<dbReference type="InterPro" id="IPR005502">
    <property type="entry name" value="Ribosyl_crysJ1"/>
</dbReference>
<dbReference type="SUPFAM" id="SSF101478">
    <property type="entry name" value="ADP-ribosylglycohydrolase"/>
    <property type="match status" value="1"/>
</dbReference>
<dbReference type="Proteomes" id="UP000018461">
    <property type="component" value="Unassembled WGS sequence"/>
</dbReference>
<feature type="binding site" evidence="1">
    <location>
        <position position="239"/>
    </location>
    <ligand>
        <name>Mg(2+)</name>
        <dbReference type="ChEBI" id="CHEBI:18420"/>
        <label>1</label>
    </ligand>
</feature>
<dbReference type="RefSeq" id="WP_009535068.1">
    <property type="nucleotide sequence ID" value="NZ_KE148312.1"/>
</dbReference>
<dbReference type="Pfam" id="PF03747">
    <property type="entry name" value="ADP_ribosyl_GH"/>
    <property type="match status" value="1"/>
</dbReference>
<gene>
    <name evidence="2" type="ORF">HMPREF9625_01221</name>
</gene>
<evidence type="ECO:0008006" key="4">
    <source>
        <dbReference type="Google" id="ProtNLM"/>
    </source>
</evidence>
<reference evidence="2" key="1">
    <citation type="submission" date="2011-08" db="EMBL/GenBank/DDBJ databases">
        <authorList>
            <consortium name="The Broad Institute Genome Sequencing Platform"/>
            <person name="Earl A."/>
            <person name="Ward D."/>
            <person name="Feldgarden M."/>
            <person name="Gevers D."/>
            <person name="Sizova M."/>
            <person name="Hazen A."/>
            <person name="Epstein S."/>
            <person name="Young S.K."/>
            <person name="Zeng Q."/>
            <person name="Gargeya S."/>
            <person name="Fitzgerald M."/>
            <person name="Haas B."/>
            <person name="Abouelleil A."/>
            <person name="Alvarado L."/>
            <person name="Arachchi H.M."/>
            <person name="Berlin A."/>
            <person name="Brown A."/>
            <person name="Chapman S.B."/>
            <person name="Chen Z."/>
            <person name="Dunbar C."/>
            <person name="Freedman E."/>
            <person name="Gearin G."/>
            <person name="Gellesch M."/>
            <person name="Goldberg J."/>
            <person name="Griggs A."/>
            <person name="Gujja S."/>
            <person name="Heiman D."/>
            <person name="Howarth C."/>
            <person name="Larson L."/>
            <person name="Lui A."/>
            <person name="MacDonald P.J.P."/>
            <person name="Montmayeur A."/>
            <person name="Murphy C."/>
            <person name="Neiman D."/>
            <person name="Pearson M."/>
            <person name="Priest M."/>
            <person name="Roberts A."/>
            <person name="Saif S."/>
            <person name="Shea T."/>
            <person name="Shenoy N."/>
            <person name="Sisk P."/>
            <person name="Stolte C."/>
            <person name="Sykes S."/>
            <person name="Wortman J."/>
            <person name="Nusbaum C."/>
            <person name="Birren B."/>
        </authorList>
    </citation>
    <scope>NUCLEOTIDE SEQUENCE [LARGE SCALE GENOMIC DNA]</scope>
    <source>
        <strain evidence="2">ACB1</strain>
    </source>
</reference>
<feature type="binding site" evidence="1">
    <location>
        <position position="36"/>
    </location>
    <ligand>
        <name>Mg(2+)</name>
        <dbReference type="ChEBI" id="CHEBI:18420"/>
        <label>1</label>
    </ligand>
</feature>
<protein>
    <recommendedName>
        <fullName evidence="4">ADP-ribosylglycohydrolase</fullName>
    </recommendedName>
</protein>
<evidence type="ECO:0000256" key="1">
    <source>
        <dbReference type="PIRSR" id="PIRSR605502-1"/>
    </source>
</evidence>
<feature type="binding site" evidence="1">
    <location>
        <position position="237"/>
    </location>
    <ligand>
        <name>Mg(2+)</name>
        <dbReference type="ChEBI" id="CHEBI:18420"/>
        <label>1</label>
    </ligand>
</feature>
<feature type="binding site" evidence="1">
    <location>
        <position position="35"/>
    </location>
    <ligand>
        <name>Mg(2+)</name>
        <dbReference type="ChEBI" id="CHEBI:18420"/>
        <label>1</label>
    </ligand>
</feature>
<dbReference type="EMBL" id="AFZC02000001">
    <property type="protein sequence ID" value="EHL10221.1"/>
    <property type="molecule type" value="Genomic_DNA"/>
</dbReference>
<dbReference type="STRING" id="796943.HMPREF9625_01221"/>
<dbReference type="AlphaFoldDB" id="G9WPD8"/>
<feature type="binding site" evidence="1">
    <location>
        <position position="240"/>
    </location>
    <ligand>
        <name>Mg(2+)</name>
        <dbReference type="ChEBI" id="CHEBI:18420"/>
        <label>1</label>
    </ligand>
</feature>
<dbReference type="Gene3D" id="1.10.4080.10">
    <property type="entry name" value="ADP-ribosylation/Crystallin J1"/>
    <property type="match status" value="1"/>
</dbReference>
<evidence type="ECO:0000313" key="3">
    <source>
        <dbReference type="Proteomes" id="UP000018461"/>
    </source>
</evidence>
<keyword evidence="3" id="KW-1185">Reference proteome</keyword>
<dbReference type="InterPro" id="IPR050792">
    <property type="entry name" value="ADP-ribosylglycohydrolase"/>
</dbReference>
<proteinExistence type="predicted"/>
<evidence type="ECO:0000313" key="2">
    <source>
        <dbReference type="EMBL" id="EHL10221.1"/>
    </source>
</evidence>
<accession>G9WPD8</accession>
<dbReference type="PANTHER" id="PTHR16222:SF12">
    <property type="entry name" value="ADP-RIBOSYLGLYCOHYDROLASE-RELATED"/>
    <property type="match status" value="1"/>
</dbReference>
<organism evidence="2 3">
    <name type="scientific">Oribacterium parvum ACB1</name>
    <dbReference type="NCBI Taxonomy" id="796943"/>
    <lineage>
        <taxon>Bacteria</taxon>
        <taxon>Bacillati</taxon>
        <taxon>Bacillota</taxon>
        <taxon>Clostridia</taxon>
        <taxon>Lachnospirales</taxon>
        <taxon>Lachnospiraceae</taxon>
        <taxon>Oribacterium</taxon>
    </lineage>
</organism>
<keyword evidence="1" id="KW-0460">Magnesium</keyword>
<reference evidence="2" key="2">
    <citation type="submission" date="2013-03" db="EMBL/GenBank/DDBJ databases">
        <title>The Genome Sequence of Oribacterium sp. ACB1.</title>
        <authorList>
            <consortium name="The Broad Institute Genomics Platform"/>
            <consortium name="The Broad Institute Genome Sequencing Center for Infectious Disease"/>
            <person name="Earl A."/>
            <person name="Ward D."/>
            <person name="Feldgarden M."/>
            <person name="Gevers D."/>
            <person name="Sizova M."/>
            <person name="Hazen A."/>
            <person name="Epstein S."/>
            <person name="Walker B."/>
            <person name="Young S."/>
            <person name="Zeng Q."/>
            <person name="Gargeya S."/>
            <person name="Fitzgerald M."/>
            <person name="Haas B."/>
            <person name="Abouelleil A."/>
            <person name="Allen A.W."/>
            <person name="Alvarado L."/>
            <person name="Arachchi H.M."/>
            <person name="Berlin A.M."/>
            <person name="Chapman S.B."/>
            <person name="Gainer-Dewar J."/>
            <person name="Goldberg J."/>
            <person name="Griggs A."/>
            <person name="Gujja S."/>
            <person name="Hansen M."/>
            <person name="Howarth C."/>
            <person name="Imamovic A."/>
            <person name="Ireland A."/>
            <person name="Larimer J."/>
            <person name="McCowan C."/>
            <person name="Murphy C."/>
            <person name="Pearson M."/>
            <person name="Poon T.W."/>
            <person name="Priest M."/>
            <person name="Roberts A."/>
            <person name="Saif S."/>
            <person name="Shea T."/>
            <person name="Sisk P."/>
            <person name="Sykes S."/>
            <person name="Wortman J."/>
            <person name="Nusbaum C."/>
            <person name="Birren B."/>
        </authorList>
    </citation>
    <scope>NUCLEOTIDE SEQUENCE [LARGE SCALE GENOMIC DNA]</scope>
    <source>
        <strain evidence="2">ACB1</strain>
    </source>
</reference>
<dbReference type="HOGENOM" id="CLU_024566_1_0_9"/>
<dbReference type="InterPro" id="IPR036705">
    <property type="entry name" value="Ribosyl_crysJ1_sf"/>
</dbReference>
<name>G9WPD8_9FIRM</name>